<evidence type="ECO:0000313" key="1">
    <source>
        <dbReference type="EMBL" id="HAG2526422.1"/>
    </source>
</evidence>
<organism evidence="1">
    <name type="scientific">Salmonella enterica</name>
    <name type="common">Salmonella choleraesuis</name>
    <dbReference type="NCBI Taxonomy" id="28901"/>
    <lineage>
        <taxon>Bacteria</taxon>
        <taxon>Pseudomonadati</taxon>
        <taxon>Pseudomonadota</taxon>
        <taxon>Gammaproteobacteria</taxon>
        <taxon>Enterobacterales</taxon>
        <taxon>Enterobacteriaceae</taxon>
        <taxon>Salmonella</taxon>
    </lineage>
</organism>
<reference evidence="1" key="2">
    <citation type="submission" date="2020-02" db="EMBL/GenBank/DDBJ databases">
        <authorList>
            <consortium name="NCBI Pathogen Detection Project"/>
        </authorList>
    </citation>
    <scope>NUCLEOTIDE SEQUENCE</scope>
    <source>
        <strain evidence="1">MA.CK_96/00012991</strain>
    </source>
</reference>
<gene>
    <name evidence="1" type="ORF">G8V58_004608</name>
</gene>
<sequence length="55" mass="6050">EAIQSAVSYIESKGIVIGEFEIVSEKALVLSAQEQALKSYREKGGNMPTETYLWG</sequence>
<name>A0A760M109_SALER</name>
<feature type="non-terminal residue" evidence="1">
    <location>
        <position position="1"/>
    </location>
</feature>
<protein>
    <submittedName>
        <fullName evidence="1">Uncharacterized protein</fullName>
    </submittedName>
</protein>
<dbReference type="AlphaFoldDB" id="A0A760M109"/>
<comment type="caution">
    <text evidence="1">The sequence shown here is derived from an EMBL/GenBank/DDBJ whole genome shotgun (WGS) entry which is preliminary data.</text>
</comment>
<dbReference type="EMBL" id="DAAXTU010000019">
    <property type="protein sequence ID" value="HAG2526422.1"/>
    <property type="molecule type" value="Genomic_DNA"/>
</dbReference>
<reference evidence="1" key="1">
    <citation type="journal article" date="2018" name="Genome Biol.">
        <title>SKESA: strategic k-mer extension for scrupulous assemblies.</title>
        <authorList>
            <person name="Souvorov A."/>
            <person name="Agarwala R."/>
            <person name="Lipman D.J."/>
        </authorList>
    </citation>
    <scope>NUCLEOTIDE SEQUENCE</scope>
    <source>
        <strain evidence="1">MA.CK_96/00012991</strain>
    </source>
</reference>
<proteinExistence type="predicted"/>
<accession>A0A760M109</accession>